<sequence length="222" mass="25880">MNTPPILEEIQVINAYDDKSFIKEEHSHRLWPDDPTRALVLPAENDRVTNFEPFHVKTRNFHINTLPPTPLQLFHLFLPISLVEEWVSYTKIWISWLKRNEVIDSWTSPMGKTSRLRHWEGTTTSEVLRPEHSIFKFMPYWKFQLIHRHLRPFDPSKIDETAPLPEVFQAAEKWSDLLQAVSLSLFLPGSHLAVDEGMVRYTGKSNETTVIKGKPTPLGFKI</sequence>
<evidence type="ECO:0000313" key="2">
    <source>
        <dbReference type="EMBL" id="EGU73199.1"/>
    </source>
</evidence>
<feature type="domain" description="PiggyBac transposable element-derived protein" evidence="1">
    <location>
        <begin position="132"/>
        <end position="222"/>
    </location>
</feature>
<name>F9GCA8_FUSOF</name>
<gene>
    <name evidence="2" type="ORF">FOXB_16291</name>
</gene>
<reference evidence="2" key="1">
    <citation type="journal article" date="2012" name="Mol. Plant Microbe Interact.">
        <title>A highly conserved effector in Fusarium oxysporum is required for full virulence on Arabidopsis.</title>
        <authorList>
            <person name="Thatcher L.F."/>
            <person name="Gardiner D.M."/>
            <person name="Kazan K."/>
            <person name="Manners J."/>
        </authorList>
    </citation>
    <scope>NUCLEOTIDE SEQUENCE [LARGE SCALE GENOMIC DNA]</scope>
    <source>
        <strain evidence="2">Fo5176</strain>
    </source>
</reference>
<dbReference type="EMBL" id="AFQF01004913">
    <property type="protein sequence ID" value="EGU73199.1"/>
    <property type="molecule type" value="Genomic_DNA"/>
</dbReference>
<organism evidence="2">
    <name type="scientific">Fusarium oxysporum (strain Fo5176)</name>
    <name type="common">Fusarium vascular wilt</name>
    <dbReference type="NCBI Taxonomy" id="660025"/>
    <lineage>
        <taxon>Eukaryota</taxon>
        <taxon>Fungi</taxon>
        <taxon>Dikarya</taxon>
        <taxon>Ascomycota</taxon>
        <taxon>Pezizomycotina</taxon>
        <taxon>Sordariomycetes</taxon>
        <taxon>Hypocreomycetidae</taxon>
        <taxon>Hypocreales</taxon>
        <taxon>Nectriaceae</taxon>
        <taxon>Fusarium</taxon>
        <taxon>Fusarium oxysporum species complex</taxon>
    </lineage>
</organism>
<dbReference type="Pfam" id="PF13843">
    <property type="entry name" value="DDE_Tnp_1_7"/>
    <property type="match status" value="1"/>
</dbReference>
<protein>
    <recommendedName>
        <fullName evidence="1">PiggyBac transposable element-derived protein domain-containing protein</fullName>
    </recommendedName>
</protein>
<dbReference type="InterPro" id="IPR029526">
    <property type="entry name" value="PGBD"/>
</dbReference>
<comment type="caution">
    <text evidence="2">The sequence shown here is derived from an EMBL/GenBank/DDBJ whole genome shotgun (WGS) entry which is preliminary data.</text>
</comment>
<accession>F9GCA8</accession>
<evidence type="ECO:0000259" key="1">
    <source>
        <dbReference type="Pfam" id="PF13843"/>
    </source>
</evidence>
<dbReference type="AlphaFoldDB" id="F9GCA8"/>
<proteinExistence type="predicted"/>
<dbReference type="STRING" id="660025.F9GCA8"/>